<feature type="region of interest" description="Disordered" evidence="11">
    <location>
        <begin position="297"/>
        <end position="317"/>
    </location>
</feature>
<name>A0A8J6LFP2_TENMO</name>
<evidence type="ECO:0000256" key="9">
    <source>
        <dbReference type="ARBA" id="ARBA00023160"/>
    </source>
</evidence>
<keyword evidence="4 10" id="KW-0812">Transmembrane</keyword>
<evidence type="ECO:0000256" key="2">
    <source>
        <dbReference type="ARBA" id="ARBA00022516"/>
    </source>
</evidence>
<feature type="transmembrane region" description="Helical" evidence="10">
    <location>
        <begin position="906"/>
        <end position="927"/>
    </location>
</feature>
<feature type="transmembrane region" description="Helical" evidence="10">
    <location>
        <begin position="624"/>
        <end position="644"/>
    </location>
</feature>
<feature type="compositionally biased region" description="Basic residues" evidence="11">
    <location>
        <begin position="372"/>
        <end position="389"/>
    </location>
</feature>
<keyword evidence="5 10" id="KW-0276">Fatty acid metabolism</keyword>
<evidence type="ECO:0000256" key="6">
    <source>
        <dbReference type="ARBA" id="ARBA00022989"/>
    </source>
</evidence>
<dbReference type="EC" id="2.3.1.199" evidence="10"/>
<dbReference type="AlphaFoldDB" id="A0A8J6LFP2"/>
<keyword evidence="7 10" id="KW-0443">Lipid metabolism</keyword>
<evidence type="ECO:0000256" key="4">
    <source>
        <dbReference type="ARBA" id="ARBA00022692"/>
    </source>
</evidence>
<evidence type="ECO:0000256" key="3">
    <source>
        <dbReference type="ARBA" id="ARBA00022679"/>
    </source>
</evidence>
<comment type="catalytic activity">
    <reaction evidence="10">
        <text>a very-long-chain acyl-CoA + malonyl-CoA + H(+) = a very-long-chain 3-oxoacyl-CoA + CO2 + CoA</text>
        <dbReference type="Rhea" id="RHEA:32727"/>
        <dbReference type="ChEBI" id="CHEBI:15378"/>
        <dbReference type="ChEBI" id="CHEBI:16526"/>
        <dbReference type="ChEBI" id="CHEBI:57287"/>
        <dbReference type="ChEBI" id="CHEBI:57384"/>
        <dbReference type="ChEBI" id="CHEBI:90725"/>
        <dbReference type="ChEBI" id="CHEBI:90736"/>
        <dbReference type="EC" id="2.3.1.199"/>
    </reaction>
</comment>
<feature type="transmembrane region" description="Helical" evidence="10">
    <location>
        <begin position="656"/>
        <end position="673"/>
    </location>
</feature>
<protein>
    <recommendedName>
        <fullName evidence="10">Elongation of very long chain fatty acids protein</fullName>
        <ecNumber evidence="10">2.3.1.199</ecNumber>
    </recommendedName>
    <alternativeName>
        <fullName evidence="10">Very-long-chain 3-oxoacyl-CoA synthase</fullName>
    </alternativeName>
</protein>
<gene>
    <name evidence="12" type="ORF">GEV33_011705</name>
</gene>
<reference evidence="12" key="2">
    <citation type="submission" date="2021-08" db="EMBL/GenBank/DDBJ databases">
        <authorList>
            <person name="Eriksson T."/>
        </authorList>
    </citation>
    <scope>NUCLEOTIDE SEQUENCE</scope>
    <source>
        <strain evidence="12">Stoneville</strain>
        <tissue evidence="12">Whole head</tissue>
    </source>
</reference>
<dbReference type="GO" id="GO:0005789">
    <property type="term" value="C:endoplasmic reticulum membrane"/>
    <property type="evidence" value="ECO:0007669"/>
    <property type="project" value="TreeGrafter"/>
</dbReference>
<keyword evidence="9 10" id="KW-0275">Fatty acid biosynthesis</keyword>
<dbReference type="Proteomes" id="UP000719412">
    <property type="component" value="Unassembled WGS sequence"/>
</dbReference>
<keyword evidence="8 10" id="KW-0472">Membrane</keyword>
<dbReference type="GO" id="GO:0019367">
    <property type="term" value="P:fatty acid elongation, saturated fatty acid"/>
    <property type="evidence" value="ECO:0007669"/>
    <property type="project" value="TreeGrafter"/>
</dbReference>
<dbReference type="GO" id="GO:0034626">
    <property type="term" value="P:fatty acid elongation, polyunsaturated fatty acid"/>
    <property type="evidence" value="ECO:0007669"/>
    <property type="project" value="TreeGrafter"/>
</dbReference>
<evidence type="ECO:0000256" key="8">
    <source>
        <dbReference type="ARBA" id="ARBA00023136"/>
    </source>
</evidence>
<dbReference type="InterPro" id="IPR002076">
    <property type="entry name" value="ELO_fam"/>
</dbReference>
<sequence>MGAKSGRRRNRLPISERARVGLPPAALITESPSSEKLGFLYKPTQLKQADRSPTGRITRTSAVPQLNSNLLDDRKLNLVQRMRFDNYFVVTFRSSALDSDNAISTFCNRTFEIRRRTKSQLHKMAIYLHKIYDSCWALRTRETRSNLIPPPNTMTQLRGESRQLETEQNPDWPNWGWYQYQSERGGFKWEKPGRVQHREDSNGRRCVEGGTHRAVLRQNQGRERYREGGGAGTAGVPSLSAAKFFSSPPVPFKVRSAEIFFFGALRVGEPFVFYLLLSNLQKVISACPGIHRTCINRSPPNAPSRNEQHTELQQDESESVPRIYLVWPPAVSHGPNATRHPSRLISDRRPVLCRAFYLEYTCHDRFAIPSRHRRRPMARKKSPIGRRRHQLEAARSSPKCERWRNCEMEPKLLDCGSSHGRRELVKAKARGAKFGPKQGRTEQPLVEQYERSILRPCWPTCFKDGIWPRRKRLQVVFGEGPLKHNGEAVREGGIFVRVFWTQLRVESSGIHNSFTVESSFGSSGPDFVARLTSIAAKTVMICRIGQNSSSAQKLEVRSRDKFESYVMSRVHILLDQLLSLEFSIFNGNPEMVGLVRMAFDRYHTILDRISDPRTSDWPLMQSPVPTIMMVVTYLYVILILGPRLMANRKPFKLREVLIAYNGAQVFYSLLMLYEHLMSGWFWDYSYKCQPVDYSNNQKALRVSIQEPSCPDNNHFRIKGIAKVLRMSSRVLPHQKLSSKSPLTANSPPLAPVVSFSRLATSQFHYHWVSTWGVLVFVVSIGNAMANLCWWYYISKLTEFADTVFFVLRKKDSQVTLLHLYHHSLTPLETWILVKFLAGGHGTFSNLINNMVHVIMYLYYMLAAMGPEYQKYLWWKKHLTTIQLLQFTLVFVHSAQLLFTDCGYPRFIGALLLLHSAIFFALFSHFYYQTYRKKSKPIKTD</sequence>
<feature type="region of interest" description="Disordered" evidence="11">
    <location>
        <begin position="372"/>
        <end position="393"/>
    </location>
</feature>
<dbReference type="PANTHER" id="PTHR11157">
    <property type="entry name" value="FATTY ACID ACYL TRANSFERASE-RELATED"/>
    <property type="match status" value="1"/>
</dbReference>
<evidence type="ECO:0000313" key="13">
    <source>
        <dbReference type="Proteomes" id="UP000719412"/>
    </source>
</evidence>
<evidence type="ECO:0000313" key="12">
    <source>
        <dbReference type="EMBL" id="KAH0811086.1"/>
    </source>
</evidence>
<dbReference type="PANTHER" id="PTHR11157:SF22">
    <property type="entry name" value="ELONGATION OF VERY LONG CHAIN FATTY ACIDS PROTEIN"/>
    <property type="match status" value="1"/>
</dbReference>
<dbReference type="GO" id="GO:0009922">
    <property type="term" value="F:fatty acid elongase activity"/>
    <property type="evidence" value="ECO:0007669"/>
    <property type="project" value="UniProtKB-EC"/>
</dbReference>
<feature type="transmembrane region" description="Helical" evidence="10">
    <location>
        <begin position="845"/>
        <end position="865"/>
    </location>
</feature>
<keyword evidence="13" id="KW-1185">Reference proteome</keyword>
<dbReference type="GO" id="GO:0042761">
    <property type="term" value="P:very long-chain fatty acid biosynthetic process"/>
    <property type="evidence" value="ECO:0007669"/>
    <property type="project" value="TreeGrafter"/>
</dbReference>
<dbReference type="EMBL" id="JABDTM020027044">
    <property type="protein sequence ID" value="KAH0811086.1"/>
    <property type="molecule type" value="Genomic_DNA"/>
</dbReference>
<feature type="transmembrane region" description="Helical" evidence="10">
    <location>
        <begin position="771"/>
        <end position="793"/>
    </location>
</feature>
<keyword evidence="2 10" id="KW-0444">Lipid biosynthesis</keyword>
<evidence type="ECO:0000256" key="11">
    <source>
        <dbReference type="SAM" id="MobiDB-lite"/>
    </source>
</evidence>
<evidence type="ECO:0000256" key="5">
    <source>
        <dbReference type="ARBA" id="ARBA00022832"/>
    </source>
</evidence>
<dbReference type="GO" id="GO:0030148">
    <property type="term" value="P:sphingolipid biosynthetic process"/>
    <property type="evidence" value="ECO:0007669"/>
    <property type="project" value="TreeGrafter"/>
</dbReference>
<comment type="subcellular location">
    <subcellularLocation>
        <location evidence="1">Membrane</location>
        <topology evidence="1">Multi-pass membrane protein</topology>
    </subcellularLocation>
</comment>
<organism evidence="12 13">
    <name type="scientific">Tenebrio molitor</name>
    <name type="common">Yellow mealworm beetle</name>
    <dbReference type="NCBI Taxonomy" id="7067"/>
    <lineage>
        <taxon>Eukaryota</taxon>
        <taxon>Metazoa</taxon>
        <taxon>Ecdysozoa</taxon>
        <taxon>Arthropoda</taxon>
        <taxon>Hexapoda</taxon>
        <taxon>Insecta</taxon>
        <taxon>Pterygota</taxon>
        <taxon>Neoptera</taxon>
        <taxon>Endopterygota</taxon>
        <taxon>Coleoptera</taxon>
        <taxon>Polyphaga</taxon>
        <taxon>Cucujiformia</taxon>
        <taxon>Tenebrionidae</taxon>
        <taxon>Tenebrio</taxon>
    </lineage>
</organism>
<proteinExistence type="inferred from homology"/>
<dbReference type="GO" id="GO:0034625">
    <property type="term" value="P:fatty acid elongation, monounsaturated fatty acid"/>
    <property type="evidence" value="ECO:0007669"/>
    <property type="project" value="TreeGrafter"/>
</dbReference>
<comment type="similarity">
    <text evidence="10">Belongs to the ELO family.</text>
</comment>
<comment type="caution">
    <text evidence="12">The sequence shown here is derived from an EMBL/GenBank/DDBJ whole genome shotgun (WGS) entry which is preliminary data.</text>
</comment>
<accession>A0A8J6LFP2</accession>
<dbReference type="Pfam" id="PF01151">
    <property type="entry name" value="ELO"/>
    <property type="match status" value="2"/>
</dbReference>
<evidence type="ECO:0000256" key="7">
    <source>
        <dbReference type="ARBA" id="ARBA00023098"/>
    </source>
</evidence>
<evidence type="ECO:0000256" key="10">
    <source>
        <dbReference type="RuleBase" id="RU361115"/>
    </source>
</evidence>
<keyword evidence="3 10" id="KW-0808">Transferase</keyword>
<keyword evidence="6 10" id="KW-1133">Transmembrane helix</keyword>
<reference evidence="12" key="1">
    <citation type="journal article" date="2020" name="J Insects Food Feed">
        <title>The yellow mealworm (Tenebrio molitor) genome: a resource for the emerging insects as food and feed industry.</title>
        <authorList>
            <person name="Eriksson T."/>
            <person name="Andere A."/>
            <person name="Kelstrup H."/>
            <person name="Emery V."/>
            <person name="Picard C."/>
        </authorList>
    </citation>
    <scope>NUCLEOTIDE SEQUENCE</scope>
    <source>
        <strain evidence="12">Stoneville</strain>
        <tissue evidence="12">Whole head</tissue>
    </source>
</reference>
<evidence type="ECO:0000256" key="1">
    <source>
        <dbReference type="ARBA" id="ARBA00004141"/>
    </source>
</evidence>